<dbReference type="InterPro" id="IPR005043">
    <property type="entry name" value="XPO2_C"/>
</dbReference>
<accession>A0A6S7IXV1</accession>
<dbReference type="GO" id="GO:0005635">
    <property type="term" value="C:nuclear envelope"/>
    <property type="evidence" value="ECO:0007669"/>
    <property type="project" value="TreeGrafter"/>
</dbReference>
<name>A0A6S7IXV1_PARCT</name>
<dbReference type="OrthoDB" id="3268246at2759"/>
<dbReference type="GO" id="GO:0006606">
    <property type="term" value="P:protein import into nucleus"/>
    <property type="evidence" value="ECO:0007669"/>
    <property type="project" value="TreeGrafter"/>
</dbReference>
<dbReference type="Pfam" id="PF03378">
    <property type="entry name" value="CAS_CSE1"/>
    <property type="match status" value="1"/>
</dbReference>
<dbReference type="EMBL" id="CACRXK020012163">
    <property type="protein sequence ID" value="CAB4022797.1"/>
    <property type="molecule type" value="Genomic_DNA"/>
</dbReference>
<sequence>MLSRDILIGCLPFLIHYLKAKSVVVHTYAAYAIERIFTLKNPGGAAPVSRDEVKPILEELLVNLFKAFEIRGSEENEYIMKAIMRTFSMMQEDMSPYMADLLTQLIAKLAAVSKNPSKPQFNHYLFESLSCAVRFTGSSSGNLAEFENGLFPVFTEIIRRDVTEFLPYVFQVLSLLLELRKDGLPDTHMGLFPFLLSAAPWERPGNIPPMVRLLQAYIKKAPGMVTEEHKLGGLLGVFQKLIASKTNDHEGFYILNTLVESVDQSVLAKHIQQIFILLFQRLSSSKTTKYVKGLLVFLSLYASKYGAATLAEIVDSLQKKLFGMVLEKLYIAEVQKVCGTTERKICAVGIINILTQCPVMLTEYNNYWAPLLNALLAVFELPEDTSTPDDEHFIEIEDTPGYQAAYCQLAFAGSTDHDPFSASIPDAKIYLAQCLNKLSTAHPGKVTPMIKSSLSPDALACLQKYFTAAGVTLS</sequence>
<evidence type="ECO:0000313" key="1">
    <source>
        <dbReference type="EMBL" id="CAB4022797.1"/>
    </source>
</evidence>
<dbReference type="InterPro" id="IPR016024">
    <property type="entry name" value="ARM-type_fold"/>
</dbReference>
<reference evidence="1" key="1">
    <citation type="submission" date="2020-04" db="EMBL/GenBank/DDBJ databases">
        <authorList>
            <person name="Alioto T."/>
            <person name="Alioto T."/>
            <person name="Gomez Garrido J."/>
        </authorList>
    </citation>
    <scope>NUCLEOTIDE SEQUENCE</scope>
    <source>
        <strain evidence="1">A484AB</strain>
    </source>
</reference>
<keyword evidence="2" id="KW-1185">Reference proteome</keyword>
<dbReference type="PANTHER" id="PTHR10997">
    <property type="entry name" value="IMPORTIN-7, 8, 11"/>
    <property type="match status" value="1"/>
</dbReference>
<comment type="caution">
    <text evidence="1">The sequence shown here is derived from an EMBL/GenBank/DDBJ whole genome shotgun (WGS) entry which is preliminary data.</text>
</comment>
<dbReference type="Proteomes" id="UP001152795">
    <property type="component" value="Unassembled WGS sequence"/>
</dbReference>
<dbReference type="SUPFAM" id="SSF48371">
    <property type="entry name" value="ARM repeat"/>
    <property type="match status" value="1"/>
</dbReference>
<dbReference type="PANTHER" id="PTHR10997:SF8">
    <property type="entry name" value="EXPORTIN-2"/>
    <property type="match status" value="1"/>
</dbReference>
<dbReference type="GO" id="GO:0005829">
    <property type="term" value="C:cytosol"/>
    <property type="evidence" value="ECO:0007669"/>
    <property type="project" value="TreeGrafter"/>
</dbReference>
<dbReference type="GO" id="GO:0031267">
    <property type="term" value="F:small GTPase binding"/>
    <property type="evidence" value="ECO:0007669"/>
    <property type="project" value="InterPro"/>
</dbReference>
<dbReference type="GO" id="GO:0005049">
    <property type="term" value="F:nuclear export signal receptor activity"/>
    <property type="evidence" value="ECO:0007669"/>
    <property type="project" value="TreeGrafter"/>
</dbReference>
<gene>
    <name evidence="1" type="ORF">PACLA_8A046490</name>
</gene>
<organism evidence="1 2">
    <name type="scientific">Paramuricea clavata</name>
    <name type="common">Red gorgonian</name>
    <name type="synonym">Violescent sea-whip</name>
    <dbReference type="NCBI Taxonomy" id="317549"/>
    <lineage>
        <taxon>Eukaryota</taxon>
        <taxon>Metazoa</taxon>
        <taxon>Cnidaria</taxon>
        <taxon>Anthozoa</taxon>
        <taxon>Octocorallia</taxon>
        <taxon>Malacalcyonacea</taxon>
        <taxon>Plexauridae</taxon>
        <taxon>Paramuricea</taxon>
    </lineage>
</organism>
<dbReference type="InterPro" id="IPR011989">
    <property type="entry name" value="ARM-like"/>
</dbReference>
<dbReference type="Gene3D" id="1.25.10.10">
    <property type="entry name" value="Leucine-rich Repeat Variant"/>
    <property type="match status" value="1"/>
</dbReference>
<dbReference type="GO" id="GO:0006611">
    <property type="term" value="P:protein export from nucleus"/>
    <property type="evidence" value="ECO:0007669"/>
    <property type="project" value="TreeGrafter"/>
</dbReference>
<protein>
    <submittedName>
        <fullName evidence="1">Exportin-2-like</fullName>
    </submittedName>
</protein>
<evidence type="ECO:0000313" key="2">
    <source>
        <dbReference type="Proteomes" id="UP001152795"/>
    </source>
</evidence>
<dbReference type="AlphaFoldDB" id="A0A6S7IXV1"/>
<proteinExistence type="predicted"/>